<dbReference type="RefSeq" id="WP_071319114.1">
    <property type="nucleotide sequence ID" value="NZ_CP063356.2"/>
</dbReference>
<sequence>MEKFYDKKDVISKLIDLDQELNEYNLPYKLEFIIFGGTAFMLHAEFRATLDIDAIFNFQADKRIRALLYKYNVNESMRSVMEVPPFEEFYPRCQLLNIPFNNLRVLLPSIEDLILSKLFSSRGIDKDGQDLINSDLIDQCDLDKLKKMYYDYKKYVIFPDYRYNDLEEILIAREKVKMKKK</sequence>
<dbReference type="InterPro" id="IPR045792">
    <property type="entry name" value="DUF6036"/>
</dbReference>
<reference evidence="2 4" key="1">
    <citation type="submission" date="2016-10" db="EMBL/GenBank/DDBJ databases">
        <title>Draft genome sequences of four alkaliphilic bacteria belonging to the Anaerobacillus genus.</title>
        <authorList>
            <person name="Bassil N.M."/>
            <person name="Lloyd J.R."/>
        </authorList>
    </citation>
    <scope>NUCLEOTIDE SEQUENCE [LARGE SCALE GENOMIC DNA]</scope>
    <source>
        <strain evidence="2 4">NB2006</strain>
    </source>
</reference>
<gene>
    <name evidence="3" type="ORF">AWH56_008915</name>
    <name evidence="2" type="ORF">AWH56_22235</name>
</gene>
<proteinExistence type="predicted"/>
<dbReference type="Proteomes" id="UP000180175">
    <property type="component" value="Chromosome"/>
</dbReference>
<feature type="domain" description="DUF6036" evidence="1">
    <location>
        <begin position="13"/>
        <end position="181"/>
    </location>
</feature>
<name>A0A1S2L0G3_9BACI</name>
<dbReference type="Pfam" id="PF19502">
    <property type="entry name" value="DUF6036"/>
    <property type="match status" value="1"/>
</dbReference>
<accession>A0A1S2L0G3</accession>
<dbReference type="KEGG" id="aia:AWH56_008915"/>
<evidence type="ECO:0000313" key="2">
    <source>
        <dbReference type="EMBL" id="OIJ05105.1"/>
    </source>
</evidence>
<dbReference type="EMBL" id="LQXD01000194">
    <property type="protein sequence ID" value="OIJ05105.1"/>
    <property type="molecule type" value="Genomic_DNA"/>
</dbReference>
<reference evidence="3 4" key="3">
    <citation type="journal article" date="2019" name="Int. J. Syst. Evol. Microbiol.">
        <title>Anaerobacillus isosaccharinicus sp. nov., an alkaliphilic bacterium which degrades isosaccharinic acid.</title>
        <authorList>
            <person name="Bassil N.M."/>
            <person name="Lloyd J.R."/>
        </authorList>
    </citation>
    <scope>NUCLEOTIDE SEQUENCE [LARGE SCALE GENOMIC DNA]</scope>
    <source>
        <strain evidence="3 4">NB2006</strain>
    </source>
</reference>
<protein>
    <recommendedName>
        <fullName evidence="1">DUF6036 domain-containing protein</fullName>
    </recommendedName>
</protein>
<organism evidence="2 4">
    <name type="scientific">Anaerobacillus isosaccharinicus</name>
    <dbReference type="NCBI Taxonomy" id="1532552"/>
    <lineage>
        <taxon>Bacteria</taxon>
        <taxon>Bacillati</taxon>
        <taxon>Bacillota</taxon>
        <taxon>Bacilli</taxon>
        <taxon>Bacillales</taxon>
        <taxon>Bacillaceae</taxon>
        <taxon>Anaerobacillus</taxon>
    </lineage>
</organism>
<dbReference type="EMBL" id="CP063356">
    <property type="protein sequence ID" value="QOY37682.1"/>
    <property type="molecule type" value="Genomic_DNA"/>
</dbReference>
<reference evidence="3" key="4">
    <citation type="submission" date="2020-10" db="EMBL/GenBank/DDBJ databases">
        <authorList>
            <person name="Bassil N.M."/>
            <person name="Lloyd J.R."/>
        </authorList>
    </citation>
    <scope>NUCLEOTIDE SEQUENCE</scope>
    <source>
        <strain evidence="3">NB2006</strain>
    </source>
</reference>
<dbReference type="OrthoDB" id="155244at2"/>
<evidence type="ECO:0000313" key="3">
    <source>
        <dbReference type="EMBL" id="QOY37682.1"/>
    </source>
</evidence>
<evidence type="ECO:0000259" key="1">
    <source>
        <dbReference type="Pfam" id="PF19502"/>
    </source>
</evidence>
<dbReference type="AlphaFoldDB" id="A0A1S2L0G3"/>
<evidence type="ECO:0000313" key="4">
    <source>
        <dbReference type="Proteomes" id="UP000180175"/>
    </source>
</evidence>
<keyword evidence="4" id="KW-1185">Reference proteome</keyword>
<reference evidence="3 4" key="2">
    <citation type="journal article" date="2017" name="Genome Announc.">
        <title>Draft Genome Sequences of Four Alkaliphilic Bacteria Belonging to the Anaerobacillus Genus.</title>
        <authorList>
            <person name="Bassil N.M."/>
            <person name="Lloyd J.R."/>
        </authorList>
    </citation>
    <scope>NUCLEOTIDE SEQUENCE [LARGE SCALE GENOMIC DNA]</scope>
    <source>
        <strain evidence="3 4">NB2006</strain>
    </source>
</reference>